<keyword evidence="2" id="KW-0472">Membrane</keyword>
<sequence>MTFLIATIIEAVEVGREVEGGFEVLNVGSIQLIIPEVLSFTIPNMAQCNGFFRVCYLSDPKASRKELKKRRYVNVGETCPPGYCTLSLQPDHFGVFGLSVEWHDGNYYGMLVEGSTLMCPRYVADGVSNFIIIDLPDCPVIIDAARLPKKETANKAKDKTLSIKWIIAICIRLALLLLFAGIAGLDICTRPRNSEVCHARSSRRSVNPSTSHPRTSSINKPFERTPHSISRSPKTPPSY</sequence>
<feature type="region of interest" description="Disordered" evidence="1">
    <location>
        <begin position="198"/>
        <end position="239"/>
    </location>
</feature>
<name>A0A7E4ZTB6_PANRE</name>
<keyword evidence="2" id="KW-0812">Transmembrane</keyword>
<proteinExistence type="predicted"/>
<dbReference type="WBParaSite" id="Pan_g15989.t1">
    <property type="protein sequence ID" value="Pan_g15989.t1"/>
    <property type="gene ID" value="Pan_g15989"/>
</dbReference>
<evidence type="ECO:0000313" key="3">
    <source>
        <dbReference type="Proteomes" id="UP000492821"/>
    </source>
</evidence>
<evidence type="ECO:0000256" key="1">
    <source>
        <dbReference type="SAM" id="MobiDB-lite"/>
    </source>
</evidence>
<evidence type="ECO:0000313" key="4">
    <source>
        <dbReference type="WBParaSite" id="Pan_g15989.t1"/>
    </source>
</evidence>
<keyword evidence="2" id="KW-1133">Transmembrane helix</keyword>
<reference evidence="3" key="1">
    <citation type="journal article" date="2013" name="Genetics">
        <title>The draft genome and transcriptome of Panagrellus redivivus are shaped by the harsh demands of a free-living lifestyle.</title>
        <authorList>
            <person name="Srinivasan J."/>
            <person name="Dillman A.R."/>
            <person name="Macchietto M.G."/>
            <person name="Heikkinen L."/>
            <person name="Lakso M."/>
            <person name="Fracchia K.M."/>
            <person name="Antoshechkin I."/>
            <person name="Mortazavi A."/>
            <person name="Wong G."/>
            <person name="Sternberg P.W."/>
        </authorList>
    </citation>
    <scope>NUCLEOTIDE SEQUENCE [LARGE SCALE GENOMIC DNA]</scope>
    <source>
        <strain evidence="3">MT8872</strain>
    </source>
</reference>
<accession>A0A7E4ZTB6</accession>
<dbReference type="Proteomes" id="UP000492821">
    <property type="component" value="Unassembled WGS sequence"/>
</dbReference>
<feature type="transmembrane region" description="Helical" evidence="2">
    <location>
        <begin position="165"/>
        <end position="185"/>
    </location>
</feature>
<organism evidence="3 4">
    <name type="scientific">Panagrellus redivivus</name>
    <name type="common">Microworm</name>
    <dbReference type="NCBI Taxonomy" id="6233"/>
    <lineage>
        <taxon>Eukaryota</taxon>
        <taxon>Metazoa</taxon>
        <taxon>Ecdysozoa</taxon>
        <taxon>Nematoda</taxon>
        <taxon>Chromadorea</taxon>
        <taxon>Rhabditida</taxon>
        <taxon>Tylenchina</taxon>
        <taxon>Panagrolaimomorpha</taxon>
        <taxon>Panagrolaimoidea</taxon>
        <taxon>Panagrolaimidae</taxon>
        <taxon>Panagrellus</taxon>
    </lineage>
</organism>
<feature type="compositionally biased region" description="Polar residues" evidence="1">
    <location>
        <begin position="204"/>
        <end position="219"/>
    </location>
</feature>
<protein>
    <submittedName>
        <fullName evidence="4">DUF5727 domain-containing protein</fullName>
    </submittedName>
</protein>
<dbReference type="AlphaFoldDB" id="A0A7E4ZTB6"/>
<evidence type="ECO:0000256" key="2">
    <source>
        <dbReference type="SAM" id="Phobius"/>
    </source>
</evidence>
<keyword evidence="3" id="KW-1185">Reference proteome</keyword>
<reference evidence="4" key="2">
    <citation type="submission" date="2020-10" db="UniProtKB">
        <authorList>
            <consortium name="WormBaseParasite"/>
        </authorList>
    </citation>
    <scope>IDENTIFICATION</scope>
</reference>